<comment type="caution">
    <text evidence="2">The sequence shown here is derived from an EMBL/GenBank/DDBJ whole genome shotgun (WGS) entry which is preliminary data.</text>
</comment>
<feature type="region of interest" description="Disordered" evidence="1">
    <location>
        <begin position="1"/>
        <end position="80"/>
    </location>
</feature>
<dbReference type="Proteomes" id="UP001216579">
    <property type="component" value="Unassembled WGS sequence"/>
</dbReference>
<evidence type="ECO:0000313" key="2">
    <source>
        <dbReference type="EMBL" id="MDF3287965.1"/>
    </source>
</evidence>
<accession>A0ABT5ZED4</accession>
<dbReference type="InterPro" id="IPR035172">
    <property type="entry name" value="DUF5302"/>
</dbReference>
<dbReference type="EMBL" id="JARJBC010000001">
    <property type="protein sequence ID" value="MDF3287965.1"/>
    <property type="molecule type" value="Genomic_DNA"/>
</dbReference>
<protein>
    <submittedName>
        <fullName evidence="2">DUF5302 domain-containing protein</fullName>
    </submittedName>
</protein>
<feature type="compositionally biased region" description="Basic and acidic residues" evidence="1">
    <location>
        <begin position="1"/>
        <end position="11"/>
    </location>
</feature>
<feature type="compositionally biased region" description="Basic and acidic residues" evidence="1">
    <location>
        <begin position="29"/>
        <end position="40"/>
    </location>
</feature>
<reference evidence="2 3" key="1">
    <citation type="submission" date="2023-03" db="EMBL/GenBank/DDBJ databases">
        <title>Draft genome sequence of Streptomyces sp. RB6PN23 isolated from peat swamp forest in Thailand.</title>
        <authorList>
            <person name="Klaysubun C."/>
            <person name="Duangmal K."/>
        </authorList>
    </citation>
    <scope>NUCLEOTIDE SEQUENCE [LARGE SCALE GENOMIC DNA]</scope>
    <source>
        <strain evidence="2 3">RB6PN23</strain>
    </source>
</reference>
<sequence length="80" mass="8330">MAAETQPHEVPEPADSESPSLAPGDDGQYDLKRKFQEALARKRGQQAGAGTGSAGPDSSKVHGAQGPAARQRSFRRKSGG</sequence>
<dbReference type="Pfam" id="PF17227">
    <property type="entry name" value="DUF5302"/>
    <property type="match status" value="1"/>
</dbReference>
<proteinExistence type="predicted"/>
<evidence type="ECO:0000256" key="1">
    <source>
        <dbReference type="SAM" id="MobiDB-lite"/>
    </source>
</evidence>
<keyword evidence="3" id="KW-1185">Reference proteome</keyword>
<organism evidence="2 3">
    <name type="scientific">Streptomyces silvisoli</name>
    <dbReference type="NCBI Taxonomy" id="3034235"/>
    <lineage>
        <taxon>Bacteria</taxon>
        <taxon>Bacillati</taxon>
        <taxon>Actinomycetota</taxon>
        <taxon>Actinomycetes</taxon>
        <taxon>Kitasatosporales</taxon>
        <taxon>Streptomycetaceae</taxon>
        <taxon>Streptomyces</taxon>
    </lineage>
</organism>
<evidence type="ECO:0000313" key="3">
    <source>
        <dbReference type="Proteomes" id="UP001216579"/>
    </source>
</evidence>
<gene>
    <name evidence="2" type="ORF">P3G67_01685</name>
</gene>
<dbReference type="RefSeq" id="WP_269856734.1">
    <property type="nucleotide sequence ID" value="NZ_JARJBC010000001.1"/>
</dbReference>
<name>A0ABT5ZED4_9ACTN</name>